<name>A0A412IWZ7_9FIRM</name>
<dbReference type="AlphaFoldDB" id="A0A412IWZ7"/>
<evidence type="ECO:0000313" key="1">
    <source>
        <dbReference type="EMBL" id="RGS44583.1"/>
    </source>
</evidence>
<proteinExistence type="predicted"/>
<accession>A0A412IWZ7</accession>
<dbReference type="EMBL" id="QRVM01000064">
    <property type="protein sequence ID" value="RGS44583.1"/>
    <property type="molecule type" value="Genomic_DNA"/>
</dbReference>
<protein>
    <submittedName>
        <fullName evidence="1">Uncharacterized protein</fullName>
    </submittedName>
</protein>
<dbReference type="Proteomes" id="UP000285274">
    <property type="component" value="Unassembled WGS sequence"/>
</dbReference>
<reference evidence="1 2" key="1">
    <citation type="submission" date="2018-08" db="EMBL/GenBank/DDBJ databases">
        <title>A genome reference for cultivated species of the human gut microbiota.</title>
        <authorList>
            <person name="Zou Y."/>
            <person name="Xue W."/>
            <person name="Luo G."/>
        </authorList>
    </citation>
    <scope>NUCLEOTIDE SEQUENCE [LARGE SCALE GENOMIC DNA]</scope>
    <source>
        <strain evidence="1 2">AF22-10AC</strain>
    </source>
</reference>
<sequence>MKAIKTKQKVLSIKTKDVKGNVNHFIKQQTIHIRNKEEDKKVEQSVKTNPNVQATNNVSEVAKQTL</sequence>
<comment type="caution">
    <text evidence="1">The sequence shown here is derived from an EMBL/GenBank/DDBJ whole genome shotgun (WGS) entry which is preliminary data.</text>
</comment>
<gene>
    <name evidence="1" type="ORF">DWX92_10495</name>
</gene>
<organism evidence="1 2">
    <name type="scientific">Holdemanella biformis</name>
    <dbReference type="NCBI Taxonomy" id="1735"/>
    <lineage>
        <taxon>Bacteria</taxon>
        <taxon>Bacillati</taxon>
        <taxon>Bacillota</taxon>
        <taxon>Erysipelotrichia</taxon>
        <taxon>Erysipelotrichales</taxon>
        <taxon>Erysipelotrichaceae</taxon>
        <taxon>Holdemanella</taxon>
    </lineage>
</organism>
<dbReference type="RefSeq" id="WP_118320571.1">
    <property type="nucleotide sequence ID" value="NZ_QRVM01000064.1"/>
</dbReference>
<evidence type="ECO:0000313" key="2">
    <source>
        <dbReference type="Proteomes" id="UP000285274"/>
    </source>
</evidence>